<evidence type="ECO:0000256" key="3">
    <source>
        <dbReference type="ARBA" id="ARBA00022747"/>
    </source>
</evidence>
<dbReference type="SUPFAM" id="SSF53335">
    <property type="entry name" value="S-adenosyl-L-methionine-dependent methyltransferases"/>
    <property type="match status" value="1"/>
</dbReference>
<comment type="caution">
    <text evidence="6">The sequence shown here is derived from an EMBL/GenBank/DDBJ whole genome shotgun (WGS) entry which is preliminary data.</text>
</comment>
<organism evidence="6 7">
    <name type="scientific">Streptococcus mitis</name>
    <dbReference type="NCBI Taxonomy" id="28037"/>
    <lineage>
        <taxon>Bacteria</taxon>
        <taxon>Bacillati</taxon>
        <taxon>Bacillota</taxon>
        <taxon>Bacilli</taxon>
        <taxon>Lactobacillales</taxon>
        <taxon>Streptococcaceae</taxon>
        <taxon>Streptococcus</taxon>
        <taxon>Streptococcus mitis group</taxon>
    </lineage>
</organism>
<dbReference type="EMBL" id="WIJP01000003">
    <property type="protein sequence ID" value="MQQ29281.1"/>
    <property type="molecule type" value="Genomic_DNA"/>
</dbReference>
<evidence type="ECO:0000256" key="4">
    <source>
        <dbReference type="RuleBase" id="RU362026"/>
    </source>
</evidence>
<evidence type="ECO:0000313" key="7">
    <source>
        <dbReference type="Proteomes" id="UP000438885"/>
    </source>
</evidence>
<sequence length="243" mass="28419">MELNIIYNEDCLVGMQRIPDKSIDMILCDLPYGTTRNSWDSVLPFNKLWEQYERIIKDNGAIVLTAQTPFDKALGTSKPEWLRYEWIWEKTNATGHLNANRMPLKSHENILVFYKELPIYNPQFTYGKPYKATYSTHSSNYGKQKDNIETVNDGYRFPRSVLFFKNEKDNFHPTQKPVELFEYLIKTYTNDEGVVLDNCIGSGTTAIACINTNRNYIGFEIDEEYYRKAIDRINSHVSQMTLF</sequence>
<name>A0A6I1TUA8_STRMT</name>
<evidence type="ECO:0000256" key="2">
    <source>
        <dbReference type="ARBA" id="ARBA00022679"/>
    </source>
</evidence>
<protein>
    <recommendedName>
        <fullName evidence="4">Methyltransferase</fullName>
        <ecNumber evidence="4">2.1.1.-</ecNumber>
    </recommendedName>
</protein>
<dbReference type="InterPro" id="IPR029063">
    <property type="entry name" value="SAM-dependent_MTases_sf"/>
</dbReference>
<dbReference type="EC" id="2.1.1.-" evidence="4"/>
<dbReference type="InterPro" id="IPR001091">
    <property type="entry name" value="RM_Methyltransferase"/>
</dbReference>
<keyword evidence="2 6" id="KW-0808">Transferase</keyword>
<accession>A0A6I1TUA8</accession>
<proteinExistence type="inferred from homology"/>
<feature type="domain" description="DNA methylase N-4/N-6" evidence="5">
    <location>
        <begin position="23"/>
        <end position="229"/>
    </location>
</feature>
<dbReference type="Gene3D" id="3.40.50.150">
    <property type="entry name" value="Vaccinia Virus protein VP39"/>
    <property type="match status" value="1"/>
</dbReference>
<dbReference type="GO" id="GO:0008170">
    <property type="term" value="F:N-methyltransferase activity"/>
    <property type="evidence" value="ECO:0007669"/>
    <property type="project" value="InterPro"/>
</dbReference>
<dbReference type="RefSeq" id="WP_153223360.1">
    <property type="nucleotide sequence ID" value="NZ_WIJP01000003.1"/>
</dbReference>
<comment type="similarity">
    <text evidence="4">Belongs to the N(4)/N(6)-methyltransferase family.</text>
</comment>
<evidence type="ECO:0000259" key="5">
    <source>
        <dbReference type="Pfam" id="PF01555"/>
    </source>
</evidence>
<reference evidence="6 7" key="1">
    <citation type="submission" date="2019-10" db="EMBL/GenBank/DDBJ databases">
        <title>Streptococcus mitis of the oral and urogenital tracts.</title>
        <authorList>
            <person name="Price T."/>
            <person name="Mores C.R."/>
            <person name="Putonti C."/>
            <person name="Wolfe A.J."/>
        </authorList>
    </citation>
    <scope>NUCLEOTIDE SEQUENCE [LARGE SCALE GENOMIC DNA]</scope>
    <source>
        <strain evidence="6 7">SM10</strain>
    </source>
</reference>
<dbReference type="Proteomes" id="UP000438885">
    <property type="component" value="Unassembled WGS sequence"/>
</dbReference>
<dbReference type="PRINTS" id="PR00508">
    <property type="entry name" value="S21N4MTFRASE"/>
</dbReference>
<dbReference type="GO" id="GO:0032259">
    <property type="term" value="P:methylation"/>
    <property type="evidence" value="ECO:0007669"/>
    <property type="project" value="UniProtKB-KW"/>
</dbReference>
<keyword evidence="3" id="KW-0680">Restriction system</keyword>
<dbReference type="InterPro" id="IPR002941">
    <property type="entry name" value="DNA_methylase_N4/N6"/>
</dbReference>
<dbReference type="AlphaFoldDB" id="A0A6I1TUA8"/>
<evidence type="ECO:0000256" key="1">
    <source>
        <dbReference type="ARBA" id="ARBA00022603"/>
    </source>
</evidence>
<gene>
    <name evidence="6" type="ORF">GEZ84_02585</name>
</gene>
<dbReference type="GO" id="GO:0003677">
    <property type="term" value="F:DNA binding"/>
    <property type="evidence" value="ECO:0007669"/>
    <property type="project" value="InterPro"/>
</dbReference>
<evidence type="ECO:0000313" key="6">
    <source>
        <dbReference type="EMBL" id="MQQ29281.1"/>
    </source>
</evidence>
<dbReference type="Pfam" id="PF01555">
    <property type="entry name" value="N6_N4_Mtase"/>
    <property type="match status" value="1"/>
</dbReference>
<keyword evidence="1 6" id="KW-0489">Methyltransferase</keyword>
<dbReference type="GO" id="GO:0009307">
    <property type="term" value="P:DNA restriction-modification system"/>
    <property type="evidence" value="ECO:0007669"/>
    <property type="project" value="UniProtKB-KW"/>
</dbReference>